<feature type="compositionally biased region" description="Gly residues" evidence="1">
    <location>
        <begin position="467"/>
        <end position="478"/>
    </location>
</feature>
<name>A0A7Z0DT58_9ACTN</name>
<feature type="transmembrane region" description="Helical" evidence="2">
    <location>
        <begin position="252"/>
        <end position="269"/>
    </location>
</feature>
<reference evidence="4 5" key="1">
    <citation type="submission" date="2020-07" db="EMBL/GenBank/DDBJ databases">
        <title>Sequencing the genomes of 1000 actinobacteria strains.</title>
        <authorList>
            <person name="Klenk H.-P."/>
        </authorList>
    </citation>
    <scope>NUCLEOTIDE SEQUENCE [LARGE SCALE GENOMIC DNA]</scope>
    <source>
        <strain evidence="4 5">DSM 26487</strain>
    </source>
</reference>
<feature type="compositionally biased region" description="Low complexity" evidence="1">
    <location>
        <begin position="405"/>
        <end position="424"/>
    </location>
</feature>
<accession>A0A7Z0DT58</accession>
<dbReference type="Proteomes" id="UP000564496">
    <property type="component" value="Unassembled WGS sequence"/>
</dbReference>
<evidence type="ECO:0000256" key="3">
    <source>
        <dbReference type="SAM" id="SignalP"/>
    </source>
</evidence>
<feature type="transmembrane region" description="Helical" evidence="2">
    <location>
        <begin position="162"/>
        <end position="181"/>
    </location>
</feature>
<evidence type="ECO:0000313" key="5">
    <source>
        <dbReference type="Proteomes" id="UP000564496"/>
    </source>
</evidence>
<keyword evidence="2" id="KW-0812">Transmembrane</keyword>
<feature type="transmembrane region" description="Helical" evidence="2">
    <location>
        <begin position="225"/>
        <end position="245"/>
    </location>
</feature>
<feature type="transmembrane region" description="Helical" evidence="2">
    <location>
        <begin position="314"/>
        <end position="331"/>
    </location>
</feature>
<feature type="compositionally biased region" description="Polar residues" evidence="1">
    <location>
        <begin position="369"/>
        <end position="402"/>
    </location>
</feature>
<evidence type="ECO:0000256" key="1">
    <source>
        <dbReference type="SAM" id="MobiDB-lite"/>
    </source>
</evidence>
<feature type="transmembrane region" description="Helical" evidence="2">
    <location>
        <begin position="281"/>
        <end position="302"/>
    </location>
</feature>
<evidence type="ECO:0000313" key="4">
    <source>
        <dbReference type="EMBL" id="NYI81212.1"/>
    </source>
</evidence>
<feature type="region of interest" description="Disordered" evidence="1">
    <location>
        <begin position="456"/>
        <end position="478"/>
    </location>
</feature>
<dbReference type="RefSeq" id="WP_179661788.1">
    <property type="nucleotide sequence ID" value="NZ_JACBZR010000002.1"/>
</dbReference>
<evidence type="ECO:0008006" key="6">
    <source>
        <dbReference type="Google" id="ProtNLM"/>
    </source>
</evidence>
<gene>
    <name evidence="4" type="ORF">BJ988_005920</name>
</gene>
<feature type="signal peptide" evidence="3">
    <location>
        <begin position="1"/>
        <end position="29"/>
    </location>
</feature>
<protein>
    <recommendedName>
        <fullName evidence="6">TrbL/VirB6 plasmid conjugal transfer protein</fullName>
    </recommendedName>
</protein>
<keyword evidence="3" id="KW-0732">Signal</keyword>
<dbReference type="AlphaFoldDB" id="A0A7Z0DT58"/>
<comment type="caution">
    <text evidence="4">The sequence shown here is derived from an EMBL/GenBank/DDBJ whole genome shotgun (WGS) entry which is preliminary data.</text>
</comment>
<sequence length="478" mass="47761">MRTRFRALFAAIVVALVLIAPGWSDSATAADTKSSNPMCNLPAPMRPPSCLIESGINKGKEEVKEAAVEIAGDAASKWLQKLAEESQATAGAFMTETLTWWTRYPSASPTERGSAEPRGTVAWMQSHLSYLTSLIAVCGVVVAGVMVAMYQARGLEILAGGMGRFLVGWWIAIPGMGLLIAGGDSLGRWFLDSVDKQALGKQLIEVTTSDEALAGNFATGGSGTILAALLIGIVATIAALVQLFLSVLRDGLVLIVAGTLSLAAAVSFFKWGKPWFDKALAWGIALILYKPIACLIYAAALVQFAGAEGLRGALSGLALLVASVLALPALLRLTTPAAAAVTSGGGGMGGAGLLASGMRAGGPSGAVPVSSTPSYARSTGAATGPATMTQGPGPNGRTQSYEPSGAARAGAKTGTGPAASRAATATGTKTAAGAAGGPLGAAAVVAADAGRKTGAAIKRGVQHGTEDGGGAGPSGATK</sequence>
<keyword evidence="2" id="KW-1133">Transmembrane helix</keyword>
<organism evidence="4 5">
    <name type="scientific">Nocardioides panzhihuensis</name>
    <dbReference type="NCBI Taxonomy" id="860243"/>
    <lineage>
        <taxon>Bacteria</taxon>
        <taxon>Bacillati</taxon>
        <taxon>Actinomycetota</taxon>
        <taxon>Actinomycetes</taxon>
        <taxon>Propionibacteriales</taxon>
        <taxon>Nocardioidaceae</taxon>
        <taxon>Nocardioides</taxon>
    </lineage>
</organism>
<evidence type="ECO:0000256" key="2">
    <source>
        <dbReference type="SAM" id="Phobius"/>
    </source>
</evidence>
<keyword evidence="2" id="KW-0472">Membrane</keyword>
<feature type="chain" id="PRO_5031392304" description="TrbL/VirB6 plasmid conjugal transfer protein" evidence="3">
    <location>
        <begin position="30"/>
        <end position="478"/>
    </location>
</feature>
<feature type="region of interest" description="Disordered" evidence="1">
    <location>
        <begin position="364"/>
        <end position="424"/>
    </location>
</feature>
<feature type="transmembrane region" description="Helical" evidence="2">
    <location>
        <begin position="128"/>
        <end position="150"/>
    </location>
</feature>
<dbReference type="EMBL" id="JACBZR010000002">
    <property type="protein sequence ID" value="NYI81212.1"/>
    <property type="molecule type" value="Genomic_DNA"/>
</dbReference>
<proteinExistence type="predicted"/>
<keyword evidence="5" id="KW-1185">Reference proteome</keyword>